<feature type="repeat" description="WD" evidence="7">
    <location>
        <begin position="279"/>
        <end position="320"/>
    </location>
</feature>
<protein>
    <recommendedName>
        <fullName evidence="9">CDC20/Fizzy WD40 domain-containing protein</fullName>
    </recommendedName>
</protein>
<proteinExistence type="inferred from homology"/>
<dbReference type="InterPro" id="IPR019775">
    <property type="entry name" value="WD40_repeat_CS"/>
</dbReference>
<evidence type="ECO:0000259" key="9">
    <source>
        <dbReference type="Pfam" id="PF24807"/>
    </source>
</evidence>
<feature type="region of interest" description="Disordered" evidence="8">
    <location>
        <begin position="207"/>
        <end position="229"/>
    </location>
</feature>
<dbReference type="EMBL" id="QEAQ01000052">
    <property type="protein sequence ID" value="TPX57467.1"/>
    <property type="molecule type" value="Genomic_DNA"/>
</dbReference>
<evidence type="ECO:0000256" key="1">
    <source>
        <dbReference type="ARBA" id="ARBA00006445"/>
    </source>
</evidence>
<accession>A0A507E275</accession>
<dbReference type="Proteomes" id="UP000318582">
    <property type="component" value="Unassembled WGS sequence"/>
</dbReference>
<dbReference type="GO" id="GO:0051301">
    <property type="term" value="P:cell division"/>
    <property type="evidence" value="ECO:0007669"/>
    <property type="project" value="UniProtKB-KW"/>
</dbReference>
<dbReference type="GO" id="GO:1990757">
    <property type="term" value="F:ubiquitin ligase activator activity"/>
    <property type="evidence" value="ECO:0007669"/>
    <property type="project" value="TreeGrafter"/>
</dbReference>
<evidence type="ECO:0000256" key="8">
    <source>
        <dbReference type="SAM" id="MobiDB-lite"/>
    </source>
</evidence>
<keyword evidence="5" id="KW-0498">Mitosis</keyword>
<dbReference type="InterPro" id="IPR001680">
    <property type="entry name" value="WD40_rpt"/>
</dbReference>
<dbReference type="GO" id="GO:0005680">
    <property type="term" value="C:anaphase-promoting complex"/>
    <property type="evidence" value="ECO:0007669"/>
    <property type="project" value="TreeGrafter"/>
</dbReference>
<dbReference type="Pfam" id="PF24807">
    <property type="entry name" value="WD40_CDC20-Fz"/>
    <property type="match status" value="1"/>
</dbReference>
<keyword evidence="2 7" id="KW-0853">WD repeat</keyword>
<dbReference type="PROSITE" id="PS50294">
    <property type="entry name" value="WD_REPEATS_REGION"/>
    <property type="match status" value="2"/>
</dbReference>
<keyword evidence="11" id="KW-1185">Reference proteome</keyword>
<dbReference type="PROSITE" id="PS00678">
    <property type="entry name" value="WD_REPEATS_1"/>
    <property type="match status" value="1"/>
</dbReference>
<dbReference type="FunFam" id="2.130.10.10:FF:000098">
    <property type="entry name" value="WD repeat-containing protein slp1"/>
    <property type="match status" value="1"/>
</dbReference>
<dbReference type="InterPro" id="IPR036322">
    <property type="entry name" value="WD40_repeat_dom_sf"/>
</dbReference>
<evidence type="ECO:0000256" key="6">
    <source>
        <dbReference type="ARBA" id="ARBA00023306"/>
    </source>
</evidence>
<keyword evidence="6" id="KW-0131">Cell cycle</keyword>
<feature type="repeat" description="WD" evidence="7">
    <location>
        <begin position="362"/>
        <end position="403"/>
    </location>
</feature>
<evidence type="ECO:0000256" key="7">
    <source>
        <dbReference type="PROSITE-ProRule" id="PRU00221"/>
    </source>
</evidence>
<reference evidence="10 11" key="1">
    <citation type="journal article" date="2019" name="Sci. Rep.">
        <title>Comparative genomics of chytrid fungi reveal insights into the obligate biotrophic and pathogenic lifestyle of Synchytrium endobioticum.</title>
        <authorList>
            <person name="van de Vossenberg B.T.L.H."/>
            <person name="Warris S."/>
            <person name="Nguyen H.D.T."/>
            <person name="van Gent-Pelzer M.P.E."/>
            <person name="Joly D.L."/>
            <person name="van de Geest H.C."/>
            <person name="Bonants P.J.M."/>
            <person name="Smith D.S."/>
            <person name="Levesque C.A."/>
            <person name="van der Lee T.A.J."/>
        </authorList>
    </citation>
    <scope>NUCLEOTIDE SEQUENCE [LARGE SCALE GENOMIC DNA]</scope>
    <source>
        <strain evidence="10 11">CBS 809.83</strain>
    </source>
</reference>
<name>A0A507E275_9FUNG</name>
<feature type="region of interest" description="Disordered" evidence="8">
    <location>
        <begin position="70"/>
        <end position="103"/>
    </location>
</feature>
<dbReference type="PANTHER" id="PTHR19918:SF8">
    <property type="entry name" value="FI02843P"/>
    <property type="match status" value="1"/>
</dbReference>
<evidence type="ECO:0000256" key="2">
    <source>
        <dbReference type="ARBA" id="ARBA00022574"/>
    </source>
</evidence>
<dbReference type="GO" id="GO:0010997">
    <property type="term" value="F:anaphase-promoting complex binding"/>
    <property type="evidence" value="ECO:0007669"/>
    <property type="project" value="InterPro"/>
</dbReference>
<dbReference type="CDD" id="cd00200">
    <property type="entry name" value="WD40"/>
    <property type="match status" value="1"/>
</dbReference>
<dbReference type="PROSITE" id="PS50082">
    <property type="entry name" value="WD_REPEATS_2"/>
    <property type="match status" value="3"/>
</dbReference>
<dbReference type="InterPro" id="IPR033010">
    <property type="entry name" value="Cdc20/Fizzy"/>
</dbReference>
<comment type="caution">
    <text evidence="10">The sequence shown here is derived from an EMBL/GenBank/DDBJ whole genome shotgun (WGS) entry which is preliminary data.</text>
</comment>
<evidence type="ECO:0000256" key="4">
    <source>
        <dbReference type="ARBA" id="ARBA00022737"/>
    </source>
</evidence>
<organism evidence="10 11">
    <name type="scientific">Powellomyces hirtus</name>
    <dbReference type="NCBI Taxonomy" id="109895"/>
    <lineage>
        <taxon>Eukaryota</taxon>
        <taxon>Fungi</taxon>
        <taxon>Fungi incertae sedis</taxon>
        <taxon>Chytridiomycota</taxon>
        <taxon>Chytridiomycota incertae sedis</taxon>
        <taxon>Chytridiomycetes</taxon>
        <taxon>Spizellomycetales</taxon>
        <taxon>Powellomycetaceae</taxon>
        <taxon>Powellomyces</taxon>
    </lineage>
</organism>
<dbReference type="SUPFAM" id="SSF50978">
    <property type="entry name" value="WD40 repeat-like"/>
    <property type="match status" value="1"/>
</dbReference>
<evidence type="ECO:0000313" key="11">
    <source>
        <dbReference type="Proteomes" id="UP000318582"/>
    </source>
</evidence>
<evidence type="ECO:0000313" key="10">
    <source>
        <dbReference type="EMBL" id="TPX57467.1"/>
    </source>
</evidence>
<feature type="compositionally biased region" description="Polar residues" evidence="8">
    <location>
        <begin position="207"/>
        <end position="220"/>
    </location>
</feature>
<feature type="repeat" description="WD" evidence="7">
    <location>
        <begin position="492"/>
        <end position="525"/>
    </location>
</feature>
<dbReference type="Gene3D" id="2.130.10.10">
    <property type="entry name" value="YVTN repeat-like/Quinoprotein amine dehydrogenase"/>
    <property type="match status" value="1"/>
</dbReference>
<evidence type="ECO:0000256" key="3">
    <source>
        <dbReference type="ARBA" id="ARBA00022618"/>
    </source>
</evidence>
<evidence type="ECO:0000256" key="5">
    <source>
        <dbReference type="ARBA" id="ARBA00022776"/>
    </source>
</evidence>
<keyword evidence="4" id="KW-0677">Repeat</keyword>
<dbReference type="InterPro" id="IPR056150">
    <property type="entry name" value="WD40_CDC20-Fz"/>
</dbReference>
<dbReference type="AlphaFoldDB" id="A0A507E275"/>
<feature type="domain" description="CDC20/Fizzy WD40" evidence="9">
    <location>
        <begin position="233"/>
        <end position="523"/>
    </location>
</feature>
<dbReference type="PANTHER" id="PTHR19918">
    <property type="entry name" value="CELL DIVISION CYCLE 20 CDC20 FIZZY -RELATED"/>
    <property type="match status" value="1"/>
</dbReference>
<dbReference type="GO" id="GO:1905786">
    <property type="term" value="P:positive regulation of anaphase-promoting complex-dependent catabolic process"/>
    <property type="evidence" value="ECO:0007669"/>
    <property type="project" value="TreeGrafter"/>
</dbReference>
<gene>
    <name evidence="10" type="ORF">PhCBS80983_g03801</name>
</gene>
<dbReference type="SMART" id="SM00320">
    <property type="entry name" value="WD40"/>
    <property type="match status" value="6"/>
</dbReference>
<dbReference type="InterPro" id="IPR015943">
    <property type="entry name" value="WD40/YVTN_repeat-like_dom_sf"/>
</dbReference>
<dbReference type="GO" id="GO:0031145">
    <property type="term" value="P:anaphase-promoting complex-dependent catabolic process"/>
    <property type="evidence" value="ECO:0007669"/>
    <property type="project" value="TreeGrafter"/>
</dbReference>
<feature type="compositionally biased region" description="Polar residues" evidence="8">
    <location>
        <begin position="88"/>
        <end position="103"/>
    </location>
</feature>
<dbReference type="STRING" id="109895.A0A507E275"/>
<comment type="similarity">
    <text evidence="1">Belongs to the WD repeat CDC20/Fizzy family.</text>
</comment>
<keyword evidence="3" id="KW-0132">Cell division</keyword>
<sequence>MVSAQDFHEGRIPVSPQVARAIGTPRRKSTAGRISAATPTRSTRIDRLHIHSVRTPPSSRAGAVVPPLAASPASVANSRSPRNYYGATASSSAQQSPRHPVLSSRNTDAFLKHRLGVAGVSPGGGGKRGRVKERMYDRFVPSQEAIDRASSQFNLRDKTDRQKLKTMDPEALAYQEQVAKACGVALDKRILAFNAEAPTASRHDLKTSWNRPLRNPNSTANKRRVKTEPEKVLDAPGLLDDYYLNLMDWSSTNVLAIALENTVYLWNGTTGVASPLCTNPRDDSYISSLQWAPDGSHLAVGLSQGEIEIWSLESLKKMRTMRGRASRVGVLAWDKNVLSSGAHDGSIWHHDVRSANHRAGMLLTHESEVCGLKWRPDGNVLASGGNDNRVVIWDARSSVPKFTKTDHTAAVKALAWCPWQLNTLASGGGSHDRTVHFWNAATGGKNASVDTGSQVTSIIWSTEYKEFFTAHGFPNHHLSIWKYPSLTKIGDLEGHENRVLHTAISPDGQTVATGASDENLKFWKIWEARKRTGKCAKGSDEKSVEDELVNAYKRLAIR</sequence>